<dbReference type="CDD" id="cd06225">
    <property type="entry name" value="HAMP"/>
    <property type="match status" value="1"/>
</dbReference>
<dbReference type="RefSeq" id="WP_139281297.1">
    <property type="nucleotide sequence ID" value="NZ_FQZF01000005.1"/>
</dbReference>
<gene>
    <name evidence="4" type="ORF">SAMN02745194_01016</name>
</gene>
<dbReference type="SMART" id="SM00304">
    <property type="entry name" value="HAMP"/>
    <property type="match status" value="1"/>
</dbReference>
<dbReference type="Proteomes" id="UP000184387">
    <property type="component" value="Unassembled WGS sequence"/>
</dbReference>
<reference evidence="4 5" key="1">
    <citation type="submission" date="2016-11" db="EMBL/GenBank/DDBJ databases">
        <authorList>
            <person name="Jaros S."/>
            <person name="Januszkiewicz K."/>
            <person name="Wedrychowicz H."/>
        </authorList>
    </citation>
    <scope>NUCLEOTIDE SEQUENCE [LARGE SCALE GENOMIC DNA]</scope>
    <source>
        <strain evidence="4 5">DSM 14916</strain>
    </source>
</reference>
<keyword evidence="1" id="KW-0175">Coiled coil</keyword>
<sequence>MRIRTLLLAGITAVALPGLAGLGWNSWLAWSNWERAERATYATRVLNGTMRGMTAIAVESGQLSAAARTGAADPAELQASRRASDALLEAARRDVVAEGLDPRPIDESTRKFNLLRSRVSDLLARNGREGDPRLVSDLIAGRAEVLDGLEGVARSAEQRIGLAAPAVALLTEIARGAMTLRNELGVRSLVINAWMGGQPVTVASIANALRLNGRIEMALETARRLTGAQDDPELTAVLARMEADYVRGSEPRYRAFVDAALASLGQPGAPSWPSSAQDYARWTVPALTQVLPLRDAALDAAMEKGDAAAAAARTRLLGSLALAGLALLLAAAGVMLLLHRLVSPVRELTGEVGRIAAGDLEIDLPHRGRQDEVGEMAGAIEVLRVNSVAQRRLEAEAEASRASREARAAQMEGLVRGFQERAGEMVRTLSSAST</sequence>
<organism evidence="4 5">
    <name type="scientific">Muricoccus roseus</name>
    <dbReference type="NCBI Taxonomy" id="198092"/>
    <lineage>
        <taxon>Bacteria</taxon>
        <taxon>Pseudomonadati</taxon>
        <taxon>Pseudomonadota</taxon>
        <taxon>Alphaproteobacteria</taxon>
        <taxon>Acetobacterales</taxon>
        <taxon>Roseomonadaceae</taxon>
        <taxon>Muricoccus</taxon>
    </lineage>
</organism>
<keyword evidence="2" id="KW-0472">Membrane</keyword>
<dbReference type="SUPFAM" id="SSF158472">
    <property type="entry name" value="HAMP domain-like"/>
    <property type="match status" value="1"/>
</dbReference>
<evidence type="ECO:0000256" key="2">
    <source>
        <dbReference type="SAM" id="Phobius"/>
    </source>
</evidence>
<accession>A0A1M6DXN0</accession>
<dbReference type="PANTHER" id="PTHR32089:SF112">
    <property type="entry name" value="LYSOZYME-LIKE PROTEIN-RELATED"/>
    <property type="match status" value="1"/>
</dbReference>
<feature type="transmembrane region" description="Helical" evidence="2">
    <location>
        <begin position="316"/>
        <end position="338"/>
    </location>
</feature>
<feature type="non-terminal residue" evidence="4">
    <location>
        <position position="434"/>
    </location>
</feature>
<keyword evidence="2" id="KW-0812">Transmembrane</keyword>
<evidence type="ECO:0000256" key="1">
    <source>
        <dbReference type="SAM" id="Coils"/>
    </source>
</evidence>
<dbReference type="EMBL" id="FQZF01000005">
    <property type="protein sequence ID" value="SHI77971.1"/>
    <property type="molecule type" value="Genomic_DNA"/>
</dbReference>
<dbReference type="STRING" id="198092.SAMN02745194_01016"/>
<proteinExistence type="predicted"/>
<evidence type="ECO:0000259" key="3">
    <source>
        <dbReference type="PROSITE" id="PS50885"/>
    </source>
</evidence>
<dbReference type="GO" id="GO:0016020">
    <property type="term" value="C:membrane"/>
    <property type="evidence" value="ECO:0007669"/>
    <property type="project" value="InterPro"/>
</dbReference>
<dbReference type="PANTHER" id="PTHR32089">
    <property type="entry name" value="METHYL-ACCEPTING CHEMOTAXIS PROTEIN MCPB"/>
    <property type="match status" value="1"/>
</dbReference>
<feature type="domain" description="HAMP" evidence="3">
    <location>
        <begin position="339"/>
        <end position="392"/>
    </location>
</feature>
<dbReference type="InterPro" id="IPR003660">
    <property type="entry name" value="HAMP_dom"/>
</dbReference>
<protein>
    <submittedName>
        <fullName evidence="4">HAMP domain-containing protein</fullName>
    </submittedName>
</protein>
<feature type="coiled-coil region" evidence="1">
    <location>
        <begin position="385"/>
        <end position="412"/>
    </location>
</feature>
<dbReference type="Gene3D" id="1.10.8.500">
    <property type="entry name" value="HAMP domain in histidine kinase"/>
    <property type="match status" value="1"/>
</dbReference>
<dbReference type="GO" id="GO:0007165">
    <property type="term" value="P:signal transduction"/>
    <property type="evidence" value="ECO:0007669"/>
    <property type="project" value="InterPro"/>
</dbReference>
<dbReference type="Pfam" id="PF00672">
    <property type="entry name" value="HAMP"/>
    <property type="match status" value="1"/>
</dbReference>
<dbReference type="PROSITE" id="PS50885">
    <property type="entry name" value="HAMP"/>
    <property type="match status" value="1"/>
</dbReference>
<dbReference type="OrthoDB" id="7295762at2"/>
<evidence type="ECO:0000313" key="5">
    <source>
        <dbReference type="Proteomes" id="UP000184387"/>
    </source>
</evidence>
<name>A0A1M6DXN0_9PROT</name>
<keyword evidence="2" id="KW-1133">Transmembrane helix</keyword>
<dbReference type="AlphaFoldDB" id="A0A1M6DXN0"/>
<keyword evidence="5" id="KW-1185">Reference proteome</keyword>
<evidence type="ECO:0000313" key="4">
    <source>
        <dbReference type="EMBL" id="SHI77971.1"/>
    </source>
</evidence>